<proteinExistence type="predicted"/>
<evidence type="ECO:0000313" key="2">
    <source>
        <dbReference type="Proteomes" id="UP000598146"/>
    </source>
</evidence>
<reference evidence="1" key="1">
    <citation type="submission" date="2020-11" db="EMBL/GenBank/DDBJ databases">
        <title>Isolation and identification of active actinomycetes.</title>
        <authorList>
            <person name="Sun X."/>
        </authorList>
    </citation>
    <scope>NUCLEOTIDE SEQUENCE</scope>
    <source>
        <strain evidence="1">NEAU-A11</strain>
    </source>
</reference>
<dbReference type="Proteomes" id="UP000598146">
    <property type="component" value="Unassembled WGS sequence"/>
</dbReference>
<protein>
    <submittedName>
        <fullName evidence="1">Uncharacterized protein</fullName>
    </submittedName>
</protein>
<dbReference type="EMBL" id="JADQTO010000004">
    <property type="protein sequence ID" value="MBG0561640.1"/>
    <property type="molecule type" value="Genomic_DNA"/>
</dbReference>
<gene>
    <name evidence="1" type="ORF">I4J89_09215</name>
</gene>
<name>A0A931CB49_9ACTN</name>
<evidence type="ECO:0000313" key="1">
    <source>
        <dbReference type="EMBL" id="MBG0561640.1"/>
    </source>
</evidence>
<accession>A0A931CB49</accession>
<dbReference type="AlphaFoldDB" id="A0A931CB49"/>
<keyword evidence="2" id="KW-1185">Reference proteome</keyword>
<sequence length="139" mass="15376">MIPEEDLGPAWLRDYGHTTFGDIEADILAMEEFAARLKADVEQNYAPRAVQVSDTMLTALPPAHEGFLELQFFRAAHERAQDVALQNVYNYANGTYGFATAAREVSEKYRGADAYARARVTDVHAGLRTAGILPTTEEP</sequence>
<dbReference type="RefSeq" id="WP_196413450.1">
    <property type="nucleotide sequence ID" value="NZ_JADQTO010000004.1"/>
</dbReference>
<comment type="caution">
    <text evidence="1">The sequence shown here is derived from an EMBL/GenBank/DDBJ whole genome shotgun (WGS) entry which is preliminary data.</text>
</comment>
<organism evidence="1 2">
    <name type="scientific">Actinoplanes aureus</name>
    <dbReference type="NCBI Taxonomy" id="2792083"/>
    <lineage>
        <taxon>Bacteria</taxon>
        <taxon>Bacillati</taxon>
        <taxon>Actinomycetota</taxon>
        <taxon>Actinomycetes</taxon>
        <taxon>Micromonosporales</taxon>
        <taxon>Micromonosporaceae</taxon>
        <taxon>Actinoplanes</taxon>
    </lineage>
</organism>